<keyword evidence="3" id="KW-1185">Reference proteome</keyword>
<keyword evidence="1" id="KW-0472">Membrane</keyword>
<evidence type="ECO:0000256" key="1">
    <source>
        <dbReference type="SAM" id="Phobius"/>
    </source>
</evidence>
<dbReference type="InterPro" id="IPR053291">
    <property type="entry name" value="Ommatidial_diff-associated"/>
</dbReference>
<dbReference type="AlphaFoldDB" id="A0AA36HGN0"/>
<evidence type="ECO:0000313" key="2">
    <source>
        <dbReference type="EMBL" id="CAJ0609885.1"/>
    </source>
</evidence>
<protein>
    <submittedName>
        <fullName evidence="2">Uncharacterized protein</fullName>
    </submittedName>
</protein>
<keyword evidence="1" id="KW-1133">Transmembrane helix</keyword>
<name>A0AA36HGN0_CYLNA</name>
<gene>
    <name evidence="2" type="ORF">CYNAS_LOCUS21868</name>
</gene>
<keyword evidence="1" id="KW-0812">Transmembrane</keyword>
<dbReference type="EMBL" id="CATQJL010000326">
    <property type="protein sequence ID" value="CAJ0609885.1"/>
    <property type="molecule type" value="Genomic_DNA"/>
</dbReference>
<sequence>MGCTFRARLNQICSIWYTVVVICIQSYLLFLGFERYKLYTEMKWPTGGYPHTWLTVYVTLYAACIPLSLLFFSFGFFKSGNIAGDNEKLADREERVIEVSRNRKGEKSGCLHGTKSCWQHSPPMPQQIHVVTALCQLLAQQFMISQLYRYGFVNSGDFLNTEMDFIYQRARQLATNLPMGETRLTGFQITADELRGSPLAPNLLPLLMNFRLFGISLEFVNLIVALIAYACAYPAVFWRVSKPFSLTFSFHMVIHCAAVIWGYLSFTVLFRIQETNYNSLRPVGLGQYLVQSRNWPFYHPYVIIATFVASLVLMAIAPVALYSYGYNKYFVNVLNFQAKNHIRTDSSAGQSEYSEYRRRNYSRPPSRELCCDGYAPHTVAIVLLVLIVVVRAPTIYALMILYQHEEKPLLLTCIIVDVVYLFTWILLWLMLTLKREWTFNVAHKAHQIYALQKGLTTGHIKGNENPSQLKNSLIVMQKDHMFITDDQAAKQSLLRHIQRGHFDAPDEIVLWRTPHSTQLITTALMPECHHRSPSAERSLANATQGLSDAVTRAQVSEGVTLNRIATFRPDRRLCGTRLTSSNGSSEANKTTCESVQMICSYSVQKNETCCRSVLFPRTFVSFAESSIISRFPFDPYTKYPHSSKLEGTSFSLLTFCFGLATRVVISVQLKSLKSCAAQSSFGEVMSDSFLRLTVCHVMEFAVFNDKLLGALKGPLVESSLRPTVLPFALQPIYRKGSADSMTIIWDKRELENLSKQLFVEVD</sequence>
<dbReference type="Proteomes" id="UP001176961">
    <property type="component" value="Unassembled WGS sequence"/>
</dbReference>
<reference evidence="2" key="1">
    <citation type="submission" date="2023-07" db="EMBL/GenBank/DDBJ databases">
        <authorList>
            <consortium name="CYATHOMIX"/>
        </authorList>
    </citation>
    <scope>NUCLEOTIDE SEQUENCE</scope>
    <source>
        <strain evidence="2">N/A</strain>
    </source>
</reference>
<feature type="transmembrane region" description="Helical" evidence="1">
    <location>
        <begin position="248"/>
        <end position="272"/>
    </location>
</feature>
<proteinExistence type="predicted"/>
<feature type="transmembrane region" description="Helical" evidence="1">
    <location>
        <begin position="212"/>
        <end position="236"/>
    </location>
</feature>
<accession>A0AA36HGN0</accession>
<feature type="transmembrane region" description="Helical" evidence="1">
    <location>
        <begin position="379"/>
        <end position="402"/>
    </location>
</feature>
<feature type="transmembrane region" description="Helical" evidence="1">
    <location>
        <begin position="12"/>
        <end position="33"/>
    </location>
</feature>
<feature type="transmembrane region" description="Helical" evidence="1">
    <location>
        <begin position="53"/>
        <end position="77"/>
    </location>
</feature>
<comment type="caution">
    <text evidence="2">The sequence shown here is derived from an EMBL/GenBank/DDBJ whole genome shotgun (WGS) entry which is preliminary data.</text>
</comment>
<dbReference type="PANTHER" id="PTHR21579">
    <property type="entry name" value="PROTEIN TINCAR"/>
    <property type="match status" value="1"/>
</dbReference>
<organism evidence="2 3">
    <name type="scientific">Cylicocyclus nassatus</name>
    <name type="common">Nematode worm</name>
    <dbReference type="NCBI Taxonomy" id="53992"/>
    <lineage>
        <taxon>Eukaryota</taxon>
        <taxon>Metazoa</taxon>
        <taxon>Ecdysozoa</taxon>
        <taxon>Nematoda</taxon>
        <taxon>Chromadorea</taxon>
        <taxon>Rhabditida</taxon>
        <taxon>Rhabditina</taxon>
        <taxon>Rhabditomorpha</taxon>
        <taxon>Strongyloidea</taxon>
        <taxon>Strongylidae</taxon>
        <taxon>Cylicocyclus</taxon>
    </lineage>
</organism>
<feature type="transmembrane region" description="Helical" evidence="1">
    <location>
        <begin position="409"/>
        <end position="431"/>
    </location>
</feature>
<evidence type="ECO:0000313" key="3">
    <source>
        <dbReference type="Proteomes" id="UP001176961"/>
    </source>
</evidence>
<dbReference type="PANTHER" id="PTHR21579:SF20">
    <property type="entry name" value="PROTEIN TINCAR"/>
    <property type="match status" value="1"/>
</dbReference>
<feature type="transmembrane region" description="Helical" evidence="1">
    <location>
        <begin position="301"/>
        <end position="324"/>
    </location>
</feature>